<evidence type="ECO:0000259" key="1">
    <source>
        <dbReference type="PROSITE" id="PS50179"/>
    </source>
</evidence>
<dbReference type="SUPFAM" id="SSF48464">
    <property type="entry name" value="ENTH/VHS domain"/>
    <property type="match status" value="1"/>
</dbReference>
<evidence type="ECO:0000313" key="3">
    <source>
        <dbReference type="Proteomes" id="UP000271098"/>
    </source>
</evidence>
<dbReference type="GO" id="GO:0016020">
    <property type="term" value="C:membrane"/>
    <property type="evidence" value="ECO:0007669"/>
    <property type="project" value="TreeGrafter"/>
</dbReference>
<dbReference type="InterPro" id="IPR008942">
    <property type="entry name" value="ENTH_VHS"/>
</dbReference>
<dbReference type="PROSITE" id="PS50179">
    <property type="entry name" value="VHS"/>
    <property type="match status" value="1"/>
</dbReference>
<dbReference type="Gene3D" id="1.25.40.90">
    <property type="match status" value="1"/>
</dbReference>
<dbReference type="Proteomes" id="UP000271098">
    <property type="component" value="Unassembled WGS sequence"/>
</dbReference>
<evidence type="ECO:0000313" key="2">
    <source>
        <dbReference type="EMBL" id="VDN19067.1"/>
    </source>
</evidence>
<dbReference type="OrthoDB" id="2018246at2759"/>
<dbReference type="GO" id="GO:0005768">
    <property type="term" value="C:endosome"/>
    <property type="evidence" value="ECO:0007669"/>
    <property type="project" value="TreeGrafter"/>
</dbReference>
<dbReference type="Pfam" id="PF00790">
    <property type="entry name" value="VHS"/>
    <property type="match status" value="1"/>
</dbReference>
<accession>A0A183DSG2</accession>
<dbReference type="WBParaSite" id="GPUH_0001166701-mRNA-1">
    <property type="protein sequence ID" value="GPUH_0001166701-mRNA-1"/>
    <property type="gene ID" value="GPUH_0001166701"/>
</dbReference>
<protein>
    <submittedName>
        <fullName evidence="4">VHS domain-containing protein</fullName>
    </submittedName>
</protein>
<proteinExistence type="predicted"/>
<dbReference type="AlphaFoldDB" id="A0A183DSG2"/>
<dbReference type="PANTHER" id="PTHR13856:SF137">
    <property type="entry name" value="GH05942P"/>
    <property type="match status" value="1"/>
</dbReference>
<reference evidence="4" key="1">
    <citation type="submission" date="2016-06" db="UniProtKB">
        <authorList>
            <consortium name="WormBaseParasite"/>
        </authorList>
    </citation>
    <scope>IDENTIFICATION</scope>
</reference>
<reference evidence="2 3" key="2">
    <citation type="submission" date="2018-11" db="EMBL/GenBank/DDBJ databases">
        <authorList>
            <consortium name="Pathogen Informatics"/>
        </authorList>
    </citation>
    <scope>NUCLEOTIDE SEQUENCE [LARGE SCALE GENOMIC DNA]</scope>
</reference>
<dbReference type="GO" id="GO:0035091">
    <property type="term" value="F:phosphatidylinositol binding"/>
    <property type="evidence" value="ECO:0007669"/>
    <property type="project" value="InterPro"/>
</dbReference>
<dbReference type="GO" id="GO:0007165">
    <property type="term" value="P:signal transduction"/>
    <property type="evidence" value="ECO:0007669"/>
    <property type="project" value="TreeGrafter"/>
</dbReference>
<dbReference type="PANTHER" id="PTHR13856">
    <property type="entry name" value="VHS DOMAIN CONTAINING PROTEIN FAMILY"/>
    <property type="match status" value="1"/>
</dbReference>
<dbReference type="SMART" id="SM00288">
    <property type="entry name" value="VHS"/>
    <property type="match status" value="1"/>
</dbReference>
<organism evidence="4">
    <name type="scientific">Gongylonema pulchrum</name>
    <dbReference type="NCBI Taxonomy" id="637853"/>
    <lineage>
        <taxon>Eukaryota</taxon>
        <taxon>Metazoa</taxon>
        <taxon>Ecdysozoa</taxon>
        <taxon>Nematoda</taxon>
        <taxon>Chromadorea</taxon>
        <taxon>Rhabditida</taxon>
        <taxon>Spirurina</taxon>
        <taxon>Spiruromorpha</taxon>
        <taxon>Spiruroidea</taxon>
        <taxon>Gongylonematidae</taxon>
        <taxon>Gongylonema</taxon>
    </lineage>
</organism>
<dbReference type="GO" id="GO:0043130">
    <property type="term" value="F:ubiquitin binding"/>
    <property type="evidence" value="ECO:0007669"/>
    <property type="project" value="InterPro"/>
</dbReference>
<evidence type="ECO:0000313" key="4">
    <source>
        <dbReference type="WBParaSite" id="GPUH_0001166701-mRNA-1"/>
    </source>
</evidence>
<keyword evidence="3" id="KW-1185">Reference proteome</keyword>
<gene>
    <name evidence="2" type="ORF">GPUH_LOCUS11655</name>
</gene>
<dbReference type="InterPro" id="IPR002014">
    <property type="entry name" value="VHS_dom"/>
</dbReference>
<dbReference type="EMBL" id="UYRT01078702">
    <property type="protein sequence ID" value="VDN19067.1"/>
    <property type="molecule type" value="Genomic_DNA"/>
</dbReference>
<feature type="domain" description="VHS" evidence="1">
    <location>
        <begin position="44"/>
        <end position="177"/>
    </location>
</feature>
<name>A0A183DSG2_9BILA</name>
<dbReference type="GO" id="GO:0030276">
    <property type="term" value="F:clathrin binding"/>
    <property type="evidence" value="ECO:0007669"/>
    <property type="project" value="TreeGrafter"/>
</dbReference>
<dbReference type="CDD" id="cd03565">
    <property type="entry name" value="VHS_Tom1_like"/>
    <property type="match status" value="1"/>
</dbReference>
<sequence>MQSQMSSAMENAKGAAATVSERVTDFLQGNPFETPVGRKIEMATDATILEAENWGLNMEICDFINSTVEGGRDAMRAIRKRLHTQMSKNHAGVMYTLTVLETCVKNCDIRFHELVCQKEFVNDLVRLIGPKYDAPQVVQERVLTLIKAWNDAFRDDQRLQGVCQVYDDLKAKGVEFPVIDPESTAPILTPKRCATGVPLHLADPIELSGEQLVKLRKDLDVVQTNLSNHQCRS</sequence>